<organism evidence="1 2">
    <name type="scientific">Asticcacaulis excentricus</name>
    <dbReference type="NCBI Taxonomy" id="78587"/>
    <lineage>
        <taxon>Bacteria</taxon>
        <taxon>Pseudomonadati</taxon>
        <taxon>Pseudomonadota</taxon>
        <taxon>Alphaproteobacteria</taxon>
        <taxon>Caulobacterales</taxon>
        <taxon>Caulobacteraceae</taxon>
        <taxon>Asticcacaulis</taxon>
    </lineage>
</organism>
<dbReference type="Proteomes" id="UP000278756">
    <property type="component" value="Chromosome 1"/>
</dbReference>
<evidence type="ECO:0000313" key="2">
    <source>
        <dbReference type="Proteomes" id="UP000278756"/>
    </source>
</evidence>
<reference evidence="2" key="1">
    <citation type="journal article" date="2017" name="Biotechnol. Biofuels">
        <title>Evaluation of environmental bacterial communities as a factor affecting the growth of duckweed Lemna minor.</title>
        <authorList>
            <person name="Ishizawa H."/>
            <person name="Kuroda M."/>
            <person name="Morikawa M."/>
            <person name="Ike M."/>
        </authorList>
    </citation>
    <scope>NUCLEOTIDE SEQUENCE [LARGE SCALE GENOMIC DNA]</scope>
    <source>
        <strain evidence="2">M6</strain>
    </source>
</reference>
<reference evidence="2" key="2">
    <citation type="journal article" date="2017" name="Plant Physiol. Biochem.">
        <title>Differential oxidative and antioxidative response of duckweed Lemna minor toward plant growth promoting/inhibiting bacteria.</title>
        <authorList>
            <person name="Ishizawa H."/>
            <person name="Kuroda M."/>
            <person name="Morikawa M."/>
            <person name="Ike M."/>
        </authorList>
    </citation>
    <scope>NUCLEOTIDE SEQUENCE [LARGE SCALE GENOMIC DNA]</scope>
    <source>
        <strain evidence="2">M6</strain>
    </source>
</reference>
<proteinExistence type="predicted"/>
<dbReference type="RefSeq" id="WP_126420074.1">
    <property type="nucleotide sequence ID" value="NZ_AP018827.1"/>
</dbReference>
<dbReference type="AlphaFoldDB" id="A0A3G9G251"/>
<evidence type="ECO:0000313" key="1">
    <source>
        <dbReference type="EMBL" id="BBF79925.1"/>
    </source>
</evidence>
<protein>
    <submittedName>
        <fullName evidence="1">Phage protein</fullName>
    </submittedName>
</protein>
<sequence length="818" mass="89179">MAKDPRLCHAPVRAAVKGAFSDDEIERIVERYIAKKLAKKNANPMLTDADAAREAARELTKEEVISGLQSTRARAMSERAKAARRADMARMTGNEVDRLEALTIGSEKAGFGGLNSVDAMGGALQAEIIGDIEEGLRARGVWKRVTSILRDRAWEGRVAQDMAHLNGGKGGPSGDDMAMAAAKVFNAALERVRLMQNDAGAWIGKLDGYVVRQTHDPVKVSGGYFNRADQEAAQKAWADFITPLLDPATFDGVDNPRQMLNDIWFNIVAGKHDVSKGIDEIEGFLPKGGAARNASGERVLHFRSPDAWMTYHDAYGRGSLFDAITQQVRRGARNTALMRRFGPNPDIAWQNEITEAMNSAKARGDGKTGEKLQSRRMAAAYEAITGAADAPENLRLAMAGSLLRKHQSVAKLGGMVLSAFGDLQVAHYQLHRAGVPWLQAWGGVLGGITRLGGTRTREAAALLDAGARMAIGKMASGVNMRDGALGFYTAAGRFNMMAQGFEFWNDGLRAGVASIYGRRMAQLANRSYDDVPKMFRRTLERYGIDAKDWDKIRLNTQTIEGETFIVFDGLDDATATKGRTMMQDILDNATSEARGRENRALSFGGLKPGTVEGEAVRAFLQFWSFSTAYINRSLAPAIRDARDGHAVAPLVQLILGTTLLGYASMSAKDLAKGREPRPVNTKTVLAAMVQGGGLGIYGDFLFGEKSRYGGGLLETFGGPAVSDFAALYNLAGTLRGVATEKDAAKRPKGLKNAGDQAYYISKSQVPLINLWYTRAALDYALFWRVQEAMDPGWAARYEKRVKRENDQEFWLKPTEAVQ</sequence>
<name>A0A3G9G251_9CAUL</name>
<dbReference type="OrthoDB" id="6576970at2"/>
<dbReference type="EMBL" id="AP018827">
    <property type="protein sequence ID" value="BBF79925.1"/>
    <property type="molecule type" value="Genomic_DNA"/>
</dbReference>
<accession>A0A3G9G251</accession>
<gene>
    <name evidence="1" type="ORF">EM6_0502</name>
</gene>